<proteinExistence type="predicted"/>
<accession>A0A8K0GFS0</accession>
<protein>
    <submittedName>
        <fullName evidence="2">Uncharacterized protein</fullName>
    </submittedName>
</protein>
<keyword evidence="3" id="KW-1185">Reference proteome</keyword>
<dbReference type="AlphaFoldDB" id="A0A8K0GFS0"/>
<gene>
    <name evidence="2" type="ORF">ILUMI_09656</name>
</gene>
<evidence type="ECO:0000313" key="3">
    <source>
        <dbReference type="Proteomes" id="UP000801492"/>
    </source>
</evidence>
<organism evidence="2 3">
    <name type="scientific">Ignelater luminosus</name>
    <name type="common">Cucubano</name>
    <name type="synonym">Pyrophorus luminosus</name>
    <dbReference type="NCBI Taxonomy" id="2038154"/>
    <lineage>
        <taxon>Eukaryota</taxon>
        <taxon>Metazoa</taxon>
        <taxon>Ecdysozoa</taxon>
        <taxon>Arthropoda</taxon>
        <taxon>Hexapoda</taxon>
        <taxon>Insecta</taxon>
        <taxon>Pterygota</taxon>
        <taxon>Neoptera</taxon>
        <taxon>Endopterygota</taxon>
        <taxon>Coleoptera</taxon>
        <taxon>Polyphaga</taxon>
        <taxon>Elateriformia</taxon>
        <taxon>Elateroidea</taxon>
        <taxon>Elateridae</taxon>
        <taxon>Agrypninae</taxon>
        <taxon>Pyrophorini</taxon>
        <taxon>Ignelater</taxon>
    </lineage>
</organism>
<feature type="compositionally biased region" description="Basic and acidic residues" evidence="1">
    <location>
        <begin position="57"/>
        <end position="69"/>
    </location>
</feature>
<comment type="caution">
    <text evidence="2">The sequence shown here is derived from an EMBL/GenBank/DDBJ whole genome shotgun (WGS) entry which is preliminary data.</text>
</comment>
<evidence type="ECO:0000256" key="1">
    <source>
        <dbReference type="SAM" id="MobiDB-lite"/>
    </source>
</evidence>
<feature type="compositionally biased region" description="Basic residues" evidence="1">
    <location>
        <begin position="33"/>
        <end position="46"/>
    </location>
</feature>
<dbReference type="EMBL" id="VTPC01004976">
    <property type="protein sequence ID" value="KAF2896518.1"/>
    <property type="molecule type" value="Genomic_DNA"/>
</dbReference>
<reference evidence="2" key="1">
    <citation type="submission" date="2019-08" db="EMBL/GenBank/DDBJ databases">
        <title>The genome of the North American firefly Photinus pyralis.</title>
        <authorList>
            <consortium name="Photinus pyralis genome working group"/>
            <person name="Fallon T.R."/>
            <person name="Sander Lower S.E."/>
            <person name="Weng J.-K."/>
        </authorList>
    </citation>
    <scope>NUCLEOTIDE SEQUENCE</scope>
    <source>
        <strain evidence="2">TRF0915ILg1</strain>
        <tissue evidence="2">Whole body</tissue>
    </source>
</reference>
<sequence>MLTPNIVINKCTDAHILGAKLNNKGTCEEMNGRRKIPKKKRKRGRPRNTWQKAVKKAMSERDLKTGNGK</sequence>
<feature type="region of interest" description="Disordered" evidence="1">
    <location>
        <begin position="27"/>
        <end position="69"/>
    </location>
</feature>
<evidence type="ECO:0000313" key="2">
    <source>
        <dbReference type="EMBL" id="KAF2896518.1"/>
    </source>
</evidence>
<dbReference type="Proteomes" id="UP000801492">
    <property type="component" value="Unassembled WGS sequence"/>
</dbReference>
<name>A0A8K0GFS0_IGNLU</name>